<dbReference type="Proteomes" id="UP000000763">
    <property type="component" value="Chromosome 8"/>
</dbReference>
<organism evidence="2 3">
    <name type="scientific">Oryza sativa subsp. japonica</name>
    <name type="common">Rice</name>
    <dbReference type="NCBI Taxonomy" id="39947"/>
    <lineage>
        <taxon>Eukaryota</taxon>
        <taxon>Viridiplantae</taxon>
        <taxon>Streptophyta</taxon>
        <taxon>Embryophyta</taxon>
        <taxon>Tracheophyta</taxon>
        <taxon>Spermatophyta</taxon>
        <taxon>Magnoliopsida</taxon>
        <taxon>Liliopsida</taxon>
        <taxon>Poales</taxon>
        <taxon>Poaceae</taxon>
        <taxon>BOP clade</taxon>
        <taxon>Oryzoideae</taxon>
        <taxon>Oryzeae</taxon>
        <taxon>Oryzinae</taxon>
        <taxon>Oryza</taxon>
        <taxon>Oryza sativa</taxon>
    </lineage>
</organism>
<dbReference type="EMBL" id="AP004396">
    <property type="protein sequence ID" value="BAD03154.1"/>
    <property type="molecule type" value="Genomic_DNA"/>
</dbReference>
<evidence type="ECO:0000313" key="3">
    <source>
        <dbReference type="Proteomes" id="UP000000763"/>
    </source>
</evidence>
<reference evidence="3" key="1">
    <citation type="journal article" date="2005" name="Nature">
        <title>The map-based sequence of the rice genome.</title>
        <authorList>
            <consortium name="International rice genome sequencing project (IRGSP)"/>
            <person name="Matsumoto T."/>
            <person name="Wu J."/>
            <person name="Kanamori H."/>
            <person name="Katayose Y."/>
            <person name="Fujisawa M."/>
            <person name="Namiki N."/>
            <person name="Mizuno H."/>
            <person name="Yamamoto K."/>
            <person name="Antonio B.A."/>
            <person name="Baba T."/>
            <person name="Sakata K."/>
            <person name="Nagamura Y."/>
            <person name="Aoki H."/>
            <person name="Arikawa K."/>
            <person name="Arita K."/>
            <person name="Bito T."/>
            <person name="Chiden Y."/>
            <person name="Fujitsuka N."/>
            <person name="Fukunaka R."/>
            <person name="Hamada M."/>
            <person name="Harada C."/>
            <person name="Hayashi A."/>
            <person name="Hijishita S."/>
            <person name="Honda M."/>
            <person name="Hosokawa S."/>
            <person name="Ichikawa Y."/>
            <person name="Idonuma A."/>
            <person name="Iijima M."/>
            <person name="Ikeda M."/>
            <person name="Ikeno M."/>
            <person name="Ito K."/>
            <person name="Ito S."/>
            <person name="Ito T."/>
            <person name="Ito Y."/>
            <person name="Ito Y."/>
            <person name="Iwabuchi A."/>
            <person name="Kamiya K."/>
            <person name="Karasawa W."/>
            <person name="Kurita K."/>
            <person name="Katagiri S."/>
            <person name="Kikuta A."/>
            <person name="Kobayashi H."/>
            <person name="Kobayashi N."/>
            <person name="Machita K."/>
            <person name="Maehara T."/>
            <person name="Masukawa M."/>
            <person name="Mizubayashi T."/>
            <person name="Mukai Y."/>
            <person name="Nagasaki H."/>
            <person name="Nagata Y."/>
            <person name="Naito S."/>
            <person name="Nakashima M."/>
            <person name="Nakama Y."/>
            <person name="Nakamichi Y."/>
            <person name="Nakamura M."/>
            <person name="Meguro A."/>
            <person name="Negishi M."/>
            <person name="Ohta I."/>
            <person name="Ohta T."/>
            <person name="Okamoto M."/>
            <person name="Ono N."/>
            <person name="Saji S."/>
            <person name="Sakaguchi M."/>
            <person name="Sakai K."/>
            <person name="Shibata M."/>
            <person name="Shimokawa T."/>
            <person name="Song J."/>
            <person name="Takazaki Y."/>
            <person name="Terasawa K."/>
            <person name="Tsugane M."/>
            <person name="Tsuji K."/>
            <person name="Ueda S."/>
            <person name="Waki K."/>
            <person name="Yamagata H."/>
            <person name="Yamamoto M."/>
            <person name="Yamamoto S."/>
            <person name="Yamane H."/>
            <person name="Yoshiki S."/>
            <person name="Yoshihara R."/>
            <person name="Yukawa K."/>
            <person name="Zhong H."/>
            <person name="Yano M."/>
            <person name="Yuan Q."/>
            <person name="Ouyang S."/>
            <person name="Liu J."/>
            <person name="Jones K.M."/>
            <person name="Gansberger K."/>
            <person name="Moffat K."/>
            <person name="Hill J."/>
            <person name="Bera J."/>
            <person name="Fadrosh D."/>
            <person name="Jin S."/>
            <person name="Johri S."/>
            <person name="Kim M."/>
            <person name="Overton L."/>
            <person name="Reardon M."/>
            <person name="Tsitrin T."/>
            <person name="Vuong H."/>
            <person name="Weaver B."/>
            <person name="Ciecko A."/>
            <person name="Tallon L."/>
            <person name="Jackson J."/>
            <person name="Pai G."/>
            <person name="Aken S.V."/>
            <person name="Utterback T."/>
            <person name="Reidmuller S."/>
            <person name="Feldblyum T."/>
            <person name="Hsiao J."/>
            <person name="Zismann V."/>
            <person name="Iobst S."/>
            <person name="de Vazeille A.R."/>
            <person name="Buell C.R."/>
            <person name="Ying K."/>
            <person name="Li Y."/>
            <person name="Lu T."/>
            <person name="Huang Y."/>
            <person name="Zhao Q."/>
            <person name="Feng Q."/>
            <person name="Zhang L."/>
            <person name="Zhu J."/>
            <person name="Weng Q."/>
            <person name="Mu J."/>
            <person name="Lu Y."/>
            <person name="Fan D."/>
            <person name="Liu Y."/>
            <person name="Guan J."/>
            <person name="Zhang Y."/>
            <person name="Yu S."/>
            <person name="Liu X."/>
            <person name="Zhang Y."/>
            <person name="Hong G."/>
            <person name="Han B."/>
            <person name="Choisne N."/>
            <person name="Demange N."/>
            <person name="Orjeda G."/>
            <person name="Samain S."/>
            <person name="Cattolico L."/>
            <person name="Pelletier E."/>
            <person name="Couloux A."/>
            <person name="Segurens B."/>
            <person name="Wincker P."/>
            <person name="D'Hont A."/>
            <person name="Scarpelli C."/>
            <person name="Weissenbach J."/>
            <person name="Salanoubat M."/>
            <person name="Quetier F."/>
            <person name="Yu Y."/>
            <person name="Kim H.R."/>
            <person name="Rambo T."/>
            <person name="Currie J."/>
            <person name="Collura K."/>
            <person name="Luo M."/>
            <person name="Yang T."/>
            <person name="Ammiraju J.S.S."/>
            <person name="Engler F."/>
            <person name="Soderlund C."/>
            <person name="Wing R.A."/>
            <person name="Palmer L.E."/>
            <person name="de la Bastide M."/>
            <person name="Spiegel L."/>
            <person name="Nascimento L."/>
            <person name="Zutavern T."/>
            <person name="O'Shaughnessy A."/>
            <person name="Dike S."/>
            <person name="Dedhia N."/>
            <person name="Preston R."/>
            <person name="Balija V."/>
            <person name="McCombie W.R."/>
            <person name="Chow T."/>
            <person name="Chen H."/>
            <person name="Chung M."/>
            <person name="Chen C."/>
            <person name="Shaw J."/>
            <person name="Wu H."/>
            <person name="Hsiao K."/>
            <person name="Chao Y."/>
            <person name="Chu M."/>
            <person name="Cheng C."/>
            <person name="Hour A."/>
            <person name="Lee P."/>
            <person name="Lin S."/>
            <person name="Lin Y."/>
            <person name="Liou J."/>
            <person name="Liu S."/>
            <person name="Hsing Y."/>
            <person name="Raghuvanshi S."/>
            <person name="Mohanty A."/>
            <person name="Bharti A.K."/>
            <person name="Gaur A."/>
            <person name="Gupta V."/>
            <person name="Kumar D."/>
            <person name="Ravi V."/>
            <person name="Vij S."/>
            <person name="Kapur A."/>
            <person name="Khurana P."/>
            <person name="Khurana P."/>
            <person name="Khurana J.P."/>
            <person name="Tyagi A.K."/>
            <person name="Gaikwad K."/>
            <person name="Singh A."/>
            <person name="Dalal V."/>
            <person name="Srivastava S."/>
            <person name="Dixit A."/>
            <person name="Pal A.K."/>
            <person name="Ghazi I.A."/>
            <person name="Yadav M."/>
            <person name="Pandit A."/>
            <person name="Bhargava A."/>
            <person name="Sureshbabu K."/>
            <person name="Batra K."/>
            <person name="Sharma T.R."/>
            <person name="Mohapatra T."/>
            <person name="Singh N.K."/>
            <person name="Messing J."/>
            <person name="Nelson A.B."/>
            <person name="Fuks G."/>
            <person name="Kavchok S."/>
            <person name="Keizer G."/>
            <person name="Linton E."/>
            <person name="Llaca V."/>
            <person name="Song R."/>
            <person name="Tanyolac B."/>
            <person name="Young S."/>
            <person name="Ho-Il K."/>
            <person name="Hahn J.H."/>
            <person name="Sangsakoo G."/>
            <person name="Vanavichit A."/>
            <person name="de Mattos Luiz.A.T."/>
            <person name="Zimmer P.D."/>
            <person name="Malone G."/>
            <person name="Dellagostin O."/>
            <person name="de Oliveira A.C."/>
            <person name="Bevan M."/>
            <person name="Bancroft I."/>
            <person name="Minx P."/>
            <person name="Cordum H."/>
            <person name="Wilson R."/>
            <person name="Cheng Z."/>
            <person name="Jin W."/>
            <person name="Jiang J."/>
            <person name="Leong S.A."/>
            <person name="Iwama H."/>
            <person name="Gojobori T."/>
            <person name="Itoh T."/>
            <person name="Niimura Y."/>
            <person name="Fujii Y."/>
            <person name="Habara T."/>
            <person name="Sakai H."/>
            <person name="Sato Y."/>
            <person name="Wilson G."/>
            <person name="Kumar K."/>
            <person name="McCouch S."/>
            <person name="Juretic N."/>
            <person name="Hoen D."/>
            <person name="Wright S."/>
            <person name="Bruskiewich R."/>
            <person name="Bureau T."/>
            <person name="Miyao A."/>
            <person name="Hirochika H."/>
            <person name="Nishikawa T."/>
            <person name="Kadowaki K."/>
            <person name="Sugiura M."/>
            <person name="Burr B."/>
            <person name="Sasaki T."/>
        </authorList>
    </citation>
    <scope>NUCLEOTIDE SEQUENCE [LARGE SCALE GENOMIC DNA]</scope>
    <source>
        <strain evidence="3">cv. Nipponbare</strain>
    </source>
</reference>
<accession>Q6ZDL6</accession>
<name>Q6ZDL6_ORYSJ</name>
<evidence type="ECO:0000256" key="1">
    <source>
        <dbReference type="SAM" id="MobiDB-lite"/>
    </source>
</evidence>
<reference evidence="3" key="2">
    <citation type="journal article" date="2008" name="Nucleic Acids Res.">
        <title>The rice annotation project database (RAP-DB): 2008 update.</title>
        <authorList>
            <consortium name="The rice annotation project (RAP)"/>
        </authorList>
    </citation>
    <scope>GENOME REANNOTATION</scope>
    <source>
        <strain evidence="3">cv. Nipponbare</strain>
    </source>
</reference>
<gene>
    <name evidence="2" type="primary">P0404D10.7</name>
</gene>
<protein>
    <submittedName>
        <fullName evidence="2">Uncharacterized protein</fullName>
    </submittedName>
</protein>
<dbReference type="AlphaFoldDB" id="Q6ZDL6"/>
<feature type="region of interest" description="Disordered" evidence="1">
    <location>
        <begin position="1"/>
        <end position="28"/>
    </location>
</feature>
<feature type="compositionally biased region" description="Basic residues" evidence="1">
    <location>
        <begin position="7"/>
        <end position="17"/>
    </location>
</feature>
<proteinExistence type="predicted"/>
<sequence>MAAAARAVRHGARRRGRAAVERGRGRNGGEAAGVVERNLIVHADLESELNPHIALPLIFLHKASHTTRALSLAAVVDAFRMRAWSGYPSGNYVGAATSGRGVIRSTMIVQGGFGFGTIELGKADLPNNSSMRAYYGKD</sequence>
<evidence type="ECO:0000313" key="2">
    <source>
        <dbReference type="EMBL" id="BAD03154.1"/>
    </source>
</evidence>